<protein>
    <submittedName>
        <fullName evidence="2">Unplaced genomic scaffold SPHSTscaffold_65, whole genome shotgun sequence</fullName>
    </submittedName>
</protein>
<organism evidence="2 3">
    <name type="scientific">Sphaerobolus stellatus (strain SS14)</name>
    <dbReference type="NCBI Taxonomy" id="990650"/>
    <lineage>
        <taxon>Eukaryota</taxon>
        <taxon>Fungi</taxon>
        <taxon>Dikarya</taxon>
        <taxon>Basidiomycota</taxon>
        <taxon>Agaricomycotina</taxon>
        <taxon>Agaricomycetes</taxon>
        <taxon>Phallomycetidae</taxon>
        <taxon>Geastrales</taxon>
        <taxon>Sphaerobolaceae</taxon>
        <taxon>Sphaerobolus</taxon>
    </lineage>
</organism>
<dbReference type="HOGENOM" id="CLU_2051135_0_0_1"/>
<keyword evidence="3" id="KW-1185">Reference proteome</keyword>
<dbReference type="AlphaFoldDB" id="A0A0C9V1E5"/>
<feature type="region of interest" description="Disordered" evidence="1">
    <location>
        <begin position="122"/>
        <end position="145"/>
    </location>
</feature>
<evidence type="ECO:0000313" key="3">
    <source>
        <dbReference type="Proteomes" id="UP000054279"/>
    </source>
</evidence>
<sequence>MITVAKASGTATPGRDSPWGIISGSDSGHNLGGAPDESDCASPDEGGTENEDGSFTIRASEVGRLRKEYADLMDLKENGEIVLMEAMEATERLNTVFNQIRTSINRMSPTIKELLIVPKQKSSGKTIEPRNNRTFDKAAAKAATK</sequence>
<reference evidence="2 3" key="1">
    <citation type="submission" date="2014-06" db="EMBL/GenBank/DDBJ databases">
        <title>Evolutionary Origins and Diversification of the Mycorrhizal Mutualists.</title>
        <authorList>
            <consortium name="DOE Joint Genome Institute"/>
            <consortium name="Mycorrhizal Genomics Consortium"/>
            <person name="Kohler A."/>
            <person name="Kuo A."/>
            <person name="Nagy L.G."/>
            <person name="Floudas D."/>
            <person name="Copeland A."/>
            <person name="Barry K.W."/>
            <person name="Cichocki N."/>
            <person name="Veneault-Fourrey C."/>
            <person name="LaButti K."/>
            <person name="Lindquist E.A."/>
            <person name="Lipzen A."/>
            <person name="Lundell T."/>
            <person name="Morin E."/>
            <person name="Murat C."/>
            <person name="Riley R."/>
            <person name="Ohm R."/>
            <person name="Sun H."/>
            <person name="Tunlid A."/>
            <person name="Henrissat B."/>
            <person name="Grigoriev I.V."/>
            <person name="Hibbett D.S."/>
            <person name="Martin F."/>
        </authorList>
    </citation>
    <scope>NUCLEOTIDE SEQUENCE [LARGE SCALE GENOMIC DNA]</scope>
    <source>
        <strain evidence="2 3">SS14</strain>
    </source>
</reference>
<feature type="region of interest" description="Disordered" evidence="1">
    <location>
        <begin position="1"/>
        <end position="59"/>
    </location>
</feature>
<proteinExistence type="predicted"/>
<accession>A0A0C9V1E5</accession>
<name>A0A0C9V1E5_SPHS4</name>
<dbReference type="EMBL" id="KN837140">
    <property type="protein sequence ID" value="KIJ40864.1"/>
    <property type="molecule type" value="Genomic_DNA"/>
</dbReference>
<dbReference type="Proteomes" id="UP000054279">
    <property type="component" value="Unassembled WGS sequence"/>
</dbReference>
<feature type="compositionally biased region" description="Basic and acidic residues" evidence="1">
    <location>
        <begin position="127"/>
        <end position="139"/>
    </location>
</feature>
<evidence type="ECO:0000256" key="1">
    <source>
        <dbReference type="SAM" id="MobiDB-lite"/>
    </source>
</evidence>
<gene>
    <name evidence="2" type="ORF">M422DRAFT_256029</name>
</gene>
<evidence type="ECO:0000313" key="2">
    <source>
        <dbReference type="EMBL" id="KIJ40864.1"/>
    </source>
</evidence>